<accession>A0A656Z7S0</accession>
<dbReference type="InterPro" id="IPR002878">
    <property type="entry name" value="ChsH2_C"/>
</dbReference>
<dbReference type="InterPro" id="IPR022002">
    <property type="entry name" value="ChsH2_Znr"/>
</dbReference>
<dbReference type="RefSeq" id="WP_067169335.1">
    <property type="nucleotide sequence ID" value="NZ_LFZK01000001.1"/>
</dbReference>
<gene>
    <name evidence="1" type="ORF">ACY05_00540</name>
</gene>
<organism evidence="1 2">
    <name type="scientific">Sterolibacterium denitrificans</name>
    <dbReference type="NCBI Taxonomy" id="157592"/>
    <lineage>
        <taxon>Bacteria</taxon>
        <taxon>Pseudomonadati</taxon>
        <taxon>Pseudomonadota</taxon>
        <taxon>Betaproteobacteria</taxon>
        <taxon>Nitrosomonadales</taxon>
        <taxon>Sterolibacteriaceae</taxon>
        <taxon>Sterolibacterium</taxon>
    </lineage>
</organism>
<evidence type="ECO:0000313" key="2">
    <source>
        <dbReference type="Proteomes" id="UP000243416"/>
    </source>
</evidence>
<evidence type="ECO:0000313" key="1">
    <source>
        <dbReference type="EMBL" id="KYC29107.1"/>
    </source>
</evidence>
<dbReference type="Pfam" id="PF12172">
    <property type="entry name" value="zf-ChsH2"/>
    <property type="match status" value="1"/>
</dbReference>
<sequence length="135" mass="15695">MTTNDQPMPVLEGMTKEFYEFCRNGELRFQKCGGCGQWRHVPRLMCSECGSWEWKWERSSGRGKLFTWTVVERPMHPAFANQAPYAPAMIELEEGVRMVSWVIDCPPHELQRGLPVQVTFEQISDEVTLPKFKRA</sequence>
<dbReference type="Pfam" id="PF01796">
    <property type="entry name" value="OB_ChsH2_C"/>
    <property type="match status" value="1"/>
</dbReference>
<dbReference type="PANTHER" id="PTHR34075:SF5">
    <property type="entry name" value="BLR3430 PROTEIN"/>
    <property type="match status" value="1"/>
</dbReference>
<dbReference type="OrthoDB" id="5514845at2"/>
<dbReference type="SUPFAM" id="SSF50249">
    <property type="entry name" value="Nucleic acid-binding proteins"/>
    <property type="match status" value="1"/>
</dbReference>
<dbReference type="InterPro" id="IPR052513">
    <property type="entry name" value="Thioester_dehydratase-like"/>
</dbReference>
<protein>
    <submittedName>
        <fullName evidence="1">Uncharacterized protein</fullName>
    </submittedName>
</protein>
<dbReference type="InterPro" id="IPR012340">
    <property type="entry name" value="NA-bd_OB-fold"/>
</dbReference>
<dbReference type="PANTHER" id="PTHR34075">
    <property type="entry name" value="BLR3430 PROTEIN"/>
    <property type="match status" value="1"/>
</dbReference>
<name>A0A656Z7S0_9PROT</name>
<dbReference type="Proteomes" id="UP000243416">
    <property type="component" value="Unassembled WGS sequence"/>
</dbReference>
<keyword evidence="2" id="KW-1185">Reference proteome</keyword>
<proteinExistence type="predicted"/>
<reference evidence="1 2" key="1">
    <citation type="journal article" date="2016" name="ISME J.">
        <title>Integrated multi-omics analyses reveal the biochemical mechanisms and phylogenetic relevance of anaerobic androgen biodegradation in the environment.</title>
        <authorList>
            <person name="Yang F.C."/>
            <person name="Chen Y.L."/>
            <person name="Tang S.L."/>
            <person name="Yu C.P."/>
            <person name="Wang P.H."/>
            <person name="Ismail W."/>
            <person name="Wang C.H."/>
            <person name="Ding J.Y."/>
            <person name="Yang C.Y."/>
            <person name="Yang C.Y."/>
            <person name="Chiang Y.R."/>
        </authorList>
    </citation>
    <scope>NUCLEOTIDE SEQUENCE [LARGE SCALE GENOMIC DNA]</scope>
    <source>
        <strain evidence="1 2">DSM 13999</strain>
    </source>
</reference>
<comment type="caution">
    <text evidence="1">The sequence shown here is derived from an EMBL/GenBank/DDBJ whole genome shotgun (WGS) entry which is preliminary data.</text>
</comment>
<dbReference type="Gene3D" id="6.10.30.10">
    <property type="match status" value="1"/>
</dbReference>
<dbReference type="EMBL" id="LFZK01000001">
    <property type="protein sequence ID" value="KYC29107.1"/>
    <property type="molecule type" value="Genomic_DNA"/>
</dbReference>
<dbReference type="AlphaFoldDB" id="A0A656Z7S0"/>